<evidence type="ECO:0000256" key="2">
    <source>
        <dbReference type="ARBA" id="ARBA00023015"/>
    </source>
</evidence>
<comment type="similarity">
    <text evidence="1">Belongs to the sigma-70 factor family. ECF subfamily.</text>
</comment>
<evidence type="ECO:0000313" key="8">
    <source>
        <dbReference type="Proteomes" id="UP000250079"/>
    </source>
</evidence>
<proteinExistence type="inferred from homology"/>
<keyword evidence="2" id="KW-0805">Transcription regulation</keyword>
<dbReference type="SUPFAM" id="SSF88946">
    <property type="entry name" value="Sigma2 domain of RNA polymerase sigma factors"/>
    <property type="match status" value="1"/>
</dbReference>
<dbReference type="InterPro" id="IPR007627">
    <property type="entry name" value="RNA_pol_sigma70_r2"/>
</dbReference>
<dbReference type="SUPFAM" id="SSF88659">
    <property type="entry name" value="Sigma3 and sigma4 domains of RNA polymerase sigma factors"/>
    <property type="match status" value="1"/>
</dbReference>
<dbReference type="InterPro" id="IPR039425">
    <property type="entry name" value="RNA_pol_sigma-70-like"/>
</dbReference>
<dbReference type="InterPro" id="IPR014284">
    <property type="entry name" value="RNA_pol_sigma-70_dom"/>
</dbReference>
<evidence type="ECO:0000256" key="3">
    <source>
        <dbReference type="ARBA" id="ARBA00023082"/>
    </source>
</evidence>
<gene>
    <name evidence="7" type="primary">sigK_2</name>
    <name evidence="7" type="ORF">IMCC3135_29020</name>
</gene>
<protein>
    <submittedName>
        <fullName evidence="7">ECF RNA polymerase sigma factor SigK</fullName>
    </submittedName>
</protein>
<keyword evidence="8" id="KW-1185">Reference proteome</keyword>
<accession>A0A2Z2NZJ6</accession>
<evidence type="ECO:0000313" key="7">
    <source>
        <dbReference type="EMBL" id="ASJ75855.1"/>
    </source>
</evidence>
<dbReference type="InterPro" id="IPR013249">
    <property type="entry name" value="RNA_pol_sigma70_r4_t2"/>
</dbReference>
<dbReference type="InterPro" id="IPR013325">
    <property type="entry name" value="RNA_pol_sigma_r2"/>
</dbReference>
<dbReference type="GO" id="GO:0003677">
    <property type="term" value="F:DNA binding"/>
    <property type="evidence" value="ECO:0007669"/>
    <property type="project" value="InterPro"/>
</dbReference>
<name>A0A2Z2NZJ6_9GAMM</name>
<dbReference type="GO" id="GO:0006352">
    <property type="term" value="P:DNA-templated transcription initiation"/>
    <property type="evidence" value="ECO:0007669"/>
    <property type="project" value="InterPro"/>
</dbReference>
<dbReference type="OrthoDB" id="9784272at2"/>
<keyword evidence="3" id="KW-0731">Sigma factor</keyword>
<keyword evidence="4" id="KW-0804">Transcription</keyword>
<evidence type="ECO:0000256" key="4">
    <source>
        <dbReference type="ARBA" id="ARBA00023163"/>
    </source>
</evidence>
<feature type="domain" description="RNA polymerase sigma factor 70 region 4 type 2" evidence="6">
    <location>
        <begin position="143"/>
        <end position="193"/>
    </location>
</feature>
<dbReference type="Pfam" id="PF08281">
    <property type="entry name" value="Sigma70_r4_2"/>
    <property type="match status" value="1"/>
</dbReference>
<evidence type="ECO:0000256" key="1">
    <source>
        <dbReference type="ARBA" id="ARBA00010641"/>
    </source>
</evidence>
<dbReference type="PANTHER" id="PTHR43133">
    <property type="entry name" value="RNA POLYMERASE ECF-TYPE SIGMA FACTO"/>
    <property type="match status" value="1"/>
</dbReference>
<dbReference type="GO" id="GO:0016987">
    <property type="term" value="F:sigma factor activity"/>
    <property type="evidence" value="ECO:0007669"/>
    <property type="project" value="UniProtKB-KW"/>
</dbReference>
<dbReference type="EMBL" id="CP018632">
    <property type="protein sequence ID" value="ASJ75855.1"/>
    <property type="molecule type" value="Genomic_DNA"/>
</dbReference>
<dbReference type="InterPro" id="IPR036388">
    <property type="entry name" value="WH-like_DNA-bd_sf"/>
</dbReference>
<dbReference type="Gene3D" id="1.10.10.10">
    <property type="entry name" value="Winged helix-like DNA-binding domain superfamily/Winged helix DNA-binding domain"/>
    <property type="match status" value="1"/>
</dbReference>
<dbReference type="PANTHER" id="PTHR43133:SF62">
    <property type="entry name" value="RNA POLYMERASE SIGMA FACTOR SIGZ"/>
    <property type="match status" value="1"/>
</dbReference>
<dbReference type="Proteomes" id="UP000250079">
    <property type="component" value="Chromosome"/>
</dbReference>
<dbReference type="RefSeq" id="WP_157736336.1">
    <property type="nucleotide sequence ID" value="NZ_CP018632.1"/>
</dbReference>
<organism evidence="7 8">
    <name type="scientific">Granulosicoccus antarcticus IMCC3135</name>
    <dbReference type="NCBI Taxonomy" id="1192854"/>
    <lineage>
        <taxon>Bacteria</taxon>
        <taxon>Pseudomonadati</taxon>
        <taxon>Pseudomonadota</taxon>
        <taxon>Gammaproteobacteria</taxon>
        <taxon>Chromatiales</taxon>
        <taxon>Granulosicoccaceae</taxon>
        <taxon>Granulosicoccus</taxon>
    </lineage>
</organism>
<feature type="domain" description="RNA polymerase sigma-70 region 2" evidence="5">
    <location>
        <begin position="44"/>
        <end position="112"/>
    </location>
</feature>
<dbReference type="InterPro" id="IPR013324">
    <property type="entry name" value="RNA_pol_sigma_r3/r4-like"/>
</dbReference>
<dbReference type="AlphaFoldDB" id="A0A2Z2NZJ6"/>
<dbReference type="KEGG" id="gai:IMCC3135_29020"/>
<sequence length="203" mass="23315">MTHGNTTEQVPERHRMQPLDVNDQRLNGLIGACATGTESAFEQLYKLTSSQLFGVLRRILKTDALAEEALQDTYVKIWNNAERYQSDKSAPRTWLVSIARNHAIDVLRKRRSREDVELNMDSASIDTMPDREQPMDQQLESSQLLNLCLQQLSRPARECVIRAYCEGFSQEELSQRLQRPIGTVKSWIRRSLVSLKDCLDDHA</sequence>
<dbReference type="Gene3D" id="1.10.1740.10">
    <property type="match status" value="1"/>
</dbReference>
<reference evidence="7 8" key="1">
    <citation type="submission" date="2016-12" db="EMBL/GenBank/DDBJ databases">
        <authorList>
            <person name="Song W.-J."/>
            <person name="Kurnit D.M."/>
        </authorList>
    </citation>
    <scope>NUCLEOTIDE SEQUENCE [LARGE SCALE GENOMIC DNA]</scope>
    <source>
        <strain evidence="7 8">IMCC3135</strain>
    </source>
</reference>
<dbReference type="Pfam" id="PF04542">
    <property type="entry name" value="Sigma70_r2"/>
    <property type="match status" value="1"/>
</dbReference>
<evidence type="ECO:0000259" key="5">
    <source>
        <dbReference type="Pfam" id="PF04542"/>
    </source>
</evidence>
<dbReference type="NCBIfam" id="TIGR02937">
    <property type="entry name" value="sigma70-ECF"/>
    <property type="match status" value="1"/>
</dbReference>
<evidence type="ECO:0000259" key="6">
    <source>
        <dbReference type="Pfam" id="PF08281"/>
    </source>
</evidence>